<evidence type="ECO:0000313" key="2">
    <source>
        <dbReference type="EMBL" id="PJC51949.1"/>
    </source>
</evidence>
<evidence type="ECO:0000313" key="3">
    <source>
        <dbReference type="Proteomes" id="UP000231456"/>
    </source>
</evidence>
<evidence type="ECO:0000259" key="1">
    <source>
        <dbReference type="SMART" id="SM00507"/>
    </source>
</evidence>
<accession>A0A2M8F8E4</accession>
<reference evidence="3" key="1">
    <citation type="submission" date="2017-09" db="EMBL/GenBank/DDBJ databases">
        <title>Depth-based differentiation of microbial function through sediment-hosted aquifers and enrichment of novel symbionts in the deep terrestrial subsurface.</title>
        <authorList>
            <person name="Probst A.J."/>
            <person name="Ladd B."/>
            <person name="Jarett J.K."/>
            <person name="Geller-Mcgrath D.E."/>
            <person name="Sieber C.M.K."/>
            <person name="Emerson J.B."/>
            <person name="Anantharaman K."/>
            <person name="Thomas B.C."/>
            <person name="Malmstrom R."/>
            <person name="Stieglmeier M."/>
            <person name="Klingl A."/>
            <person name="Woyke T."/>
            <person name="Ryan C.M."/>
            <person name="Banfield J.F."/>
        </authorList>
    </citation>
    <scope>NUCLEOTIDE SEQUENCE [LARGE SCALE GENOMIC DNA]</scope>
</reference>
<dbReference type="EMBL" id="PFRH01000163">
    <property type="protein sequence ID" value="PJC51949.1"/>
    <property type="molecule type" value="Genomic_DNA"/>
</dbReference>
<protein>
    <recommendedName>
        <fullName evidence="1">HNH nuclease domain-containing protein</fullName>
    </recommendedName>
</protein>
<organism evidence="2 3">
    <name type="scientific">Candidatus Magasanikbacteria bacterium CG_4_9_14_0_2_um_filter_42_11</name>
    <dbReference type="NCBI Taxonomy" id="1974643"/>
    <lineage>
        <taxon>Bacteria</taxon>
        <taxon>Candidatus Magasanikiibacteriota</taxon>
    </lineage>
</organism>
<dbReference type="InterPro" id="IPR003615">
    <property type="entry name" value="HNH_nuc"/>
</dbReference>
<dbReference type="Proteomes" id="UP000231456">
    <property type="component" value="Unassembled WGS sequence"/>
</dbReference>
<sequence length="163" mass="18536">MRRKRSWTSEDLKNAVALSTSYRQVLGRLGLKPARGNYAQVKKYISEQNLCVSHFKGKGWSRGLKGVGTPARSLKSILVKNSDYQSYKLKKRLFAAELKFPQCELCGWAKQSVDGRIPLELDHINGVSTDNRIENLRILCPNCHSLQPTHRGLNQKRNKKKKG</sequence>
<feature type="domain" description="HNH nuclease" evidence="1">
    <location>
        <begin position="88"/>
        <end position="145"/>
    </location>
</feature>
<dbReference type="AlphaFoldDB" id="A0A2M8F8E4"/>
<gene>
    <name evidence="2" type="ORF">CO030_05415</name>
</gene>
<dbReference type="Pfam" id="PF13392">
    <property type="entry name" value="HNH_3"/>
    <property type="match status" value="1"/>
</dbReference>
<dbReference type="Gene3D" id="1.10.30.50">
    <property type="match status" value="1"/>
</dbReference>
<dbReference type="SMART" id="SM00507">
    <property type="entry name" value="HNHc"/>
    <property type="match status" value="1"/>
</dbReference>
<proteinExistence type="predicted"/>
<name>A0A2M8F8E4_9BACT</name>
<dbReference type="CDD" id="cd00085">
    <property type="entry name" value="HNHc"/>
    <property type="match status" value="1"/>
</dbReference>
<comment type="caution">
    <text evidence="2">The sequence shown here is derived from an EMBL/GenBank/DDBJ whole genome shotgun (WGS) entry which is preliminary data.</text>
</comment>